<dbReference type="SMART" id="SM00220">
    <property type="entry name" value="S_TKc"/>
    <property type="match status" value="1"/>
</dbReference>
<dbReference type="Pfam" id="PF00069">
    <property type="entry name" value="Pkinase"/>
    <property type="match status" value="1"/>
</dbReference>
<dbReference type="InterPro" id="IPR008271">
    <property type="entry name" value="Ser/Thr_kinase_AS"/>
</dbReference>
<dbReference type="AlphaFoldDB" id="A0A9P3UKP7"/>
<dbReference type="InterPro" id="IPR001245">
    <property type="entry name" value="Ser-Thr/Tyr_kinase_cat_dom"/>
</dbReference>
<dbReference type="GO" id="GO:0004674">
    <property type="term" value="F:protein serine/threonine kinase activity"/>
    <property type="evidence" value="ECO:0007669"/>
    <property type="project" value="TreeGrafter"/>
</dbReference>
<comment type="caution">
    <text evidence="2">The sequence shown here is derived from an EMBL/GenBank/DDBJ whole genome shotgun (WGS) entry which is preliminary data.</text>
</comment>
<dbReference type="GO" id="GO:0005524">
    <property type="term" value="F:ATP binding"/>
    <property type="evidence" value="ECO:0007669"/>
    <property type="project" value="InterPro"/>
</dbReference>
<dbReference type="Gene3D" id="1.10.510.10">
    <property type="entry name" value="Transferase(Phosphotransferase) domain 1"/>
    <property type="match status" value="1"/>
</dbReference>
<dbReference type="PANTHER" id="PTHR44329:SF214">
    <property type="entry name" value="PROTEIN KINASE DOMAIN-CONTAINING PROTEIN"/>
    <property type="match status" value="1"/>
</dbReference>
<evidence type="ECO:0000313" key="2">
    <source>
        <dbReference type="EMBL" id="GLB36878.1"/>
    </source>
</evidence>
<gene>
    <name evidence="2" type="ORF">LshimejAT787_0311650</name>
</gene>
<protein>
    <recommendedName>
        <fullName evidence="1">Protein kinase domain-containing protein</fullName>
    </recommendedName>
</protein>
<evidence type="ECO:0000259" key="1">
    <source>
        <dbReference type="PROSITE" id="PS50011"/>
    </source>
</evidence>
<dbReference type="Pfam" id="PF07714">
    <property type="entry name" value="PK_Tyr_Ser-Thr"/>
    <property type="match status" value="1"/>
</dbReference>
<name>A0A9P3UKP7_LYOSH</name>
<dbReference type="OrthoDB" id="4062651at2759"/>
<dbReference type="PANTHER" id="PTHR44329">
    <property type="entry name" value="SERINE/THREONINE-PROTEIN KINASE TNNI3K-RELATED"/>
    <property type="match status" value="1"/>
</dbReference>
<keyword evidence="3" id="KW-1185">Reference proteome</keyword>
<proteinExistence type="predicted"/>
<dbReference type="EMBL" id="BRPK01000003">
    <property type="protein sequence ID" value="GLB36878.1"/>
    <property type="molecule type" value="Genomic_DNA"/>
</dbReference>
<dbReference type="InterPro" id="IPR011009">
    <property type="entry name" value="Kinase-like_dom_sf"/>
</dbReference>
<dbReference type="InterPro" id="IPR000719">
    <property type="entry name" value="Prot_kinase_dom"/>
</dbReference>
<dbReference type="Proteomes" id="UP001063166">
    <property type="component" value="Unassembled WGS sequence"/>
</dbReference>
<evidence type="ECO:0000313" key="3">
    <source>
        <dbReference type="Proteomes" id="UP001063166"/>
    </source>
</evidence>
<dbReference type="InterPro" id="IPR051681">
    <property type="entry name" value="Ser/Thr_Kinases-Pseudokinases"/>
</dbReference>
<feature type="domain" description="Protein kinase" evidence="1">
    <location>
        <begin position="199"/>
        <end position="495"/>
    </location>
</feature>
<dbReference type="PROSITE" id="PS00108">
    <property type="entry name" value="PROTEIN_KINASE_ST"/>
    <property type="match status" value="1"/>
</dbReference>
<accession>A0A9P3UKP7</accession>
<dbReference type="PROSITE" id="PS50011">
    <property type="entry name" value="PROTEIN_KINASE_DOM"/>
    <property type="match status" value="1"/>
</dbReference>
<dbReference type="SUPFAM" id="SSF56112">
    <property type="entry name" value="Protein kinase-like (PK-like)"/>
    <property type="match status" value="1"/>
</dbReference>
<reference evidence="2" key="1">
    <citation type="submission" date="2022-07" db="EMBL/GenBank/DDBJ databases">
        <title>The genome of Lyophyllum shimeji provides insight into the initial evolution of ectomycorrhizal fungal genome.</title>
        <authorList>
            <person name="Kobayashi Y."/>
            <person name="Shibata T."/>
            <person name="Hirakawa H."/>
            <person name="Shigenobu S."/>
            <person name="Nishiyama T."/>
            <person name="Yamada A."/>
            <person name="Hasebe M."/>
            <person name="Kawaguchi M."/>
        </authorList>
    </citation>
    <scope>NUCLEOTIDE SEQUENCE</scope>
    <source>
        <strain evidence="2">AT787</strain>
    </source>
</reference>
<sequence length="495" mass="56115">MTASRRVEMEDLDYAAQVKHSPSAVQQYLRELGRATRTLPYGSGLLKRVVAHFSSVPQRFLYHELTAAQKYLVTKCQEAYLLLADGAKDHTYWIKHHESIRTRMVEWLSYRRSIYVMDEAELGQWCKEVFHYLRKCLNRSGAVPSERQLCIDALHDLLELAWNESDDRVQNLRYQNYFIKSCQRISCCPTSLITTLPMRSPKDPNRTGGTAVVFHGFHNRQEVAIKHFDRCHRVIKKRVVKEALILQLLYHPNIIPFIGVVDDSPRRFCIITPWMRNGDIVEFLKNNHDASRKDLLEQVADALHFLHDSSIVHGDLKGGNILINDEEQACLCDVGLATIQDEAGLLRSPTATSDPGRLKLLLDLYTSALVQRGRPPSMASTLSSRMSTLSDAGTLQWMAPERIDPSLFGLLSAKATFASDVFSFAMLAVEIYSGKVPYYPKLPMDAGIHIVHGELPARPPNVPDPVWAVIEDCRQHEAAKRPSILTVYNRLACIP</sequence>
<organism evidence="2 3">
    <name type="scientific">Lyophyllum shimeji</name>
    <name type="common">Hon-shimeji</name>
    <name type="synonym">Tricholoma shimeji</name>
    <dbReference type="NCBI Taxonomy" id="47721"/>
    <lineage>
        <taxon>Eukaryota</taxon>
        <taxon>Fungi</taxon>
        <taxon>Dikarya</taxon>
        <taxon>Basidiomycota</taxon>
        <taxon>Agaricomycotina</taxon>
        <taxon>Agaricomycetes</taxon>
        <taxon>Agaricomycetidae</taxon>
        <taxon>Agaricales</taxon>
        <taxon>Tricholomatineae</taxon>
        <taxon>Lyophyllaceae</taxon>
        <taxon>Lyophyllum</taxon>
    </lineage>
</organism>